<feature type="coiled-coil region" evidence="1">
    <location>
        <begin position="3"/>
        <end position="37"/>
    </location>
</feature>
<reference evidence="2 3" key="1">
    <citation type="submission" date="2017-07" db="EMBL/GenBank/DDBJ databases">
        <title>Isolation and whole genome analysis of endospore-forming bacteria from heroin.</title>
        <authorList>
            <person name="Kalinowski J."/>
            <person name="Ahrens B."/>
            <person name="Al-Dilaimi A."/>
            <person name="Winkler A."/>
            <person name="Wibberg D."/>
            <person name="Schleenbecker U."/>
            <person name="Ruckert C."/>
            <person name="Wolfel R."/>
            <person name="Grass G."/>
        </authorList>
    </citation>
    <scope>NUCLEOTIDE SEQUENCE [LARGE SCALE GENOMIC DNA]</scope>
    <source>
        <strain evidence="2 3">7521-2</strain>
    </source>
</reference>
<sequence length="141" mass="16399">MAFEKISEVIGKLENQVERLDKEVYNLNSKIELLENLLMKIIEDQTISSDLLSDINYIVLKKELSGEEKAQIPFLLLKIQKEHMREGKIPTLEEFHDELLQVLGVNQNEKTNYPIQISNQLLQKHMQLGEFPVAKEILAKR</sequence>
<protein>
    <submittedName>
        <fullName evidence="2">Uncharacterized protein</fullName>
    </submittedName>
</protein>
<proteinExistence type="predicted"/>
<name>A0AA91YZ30_NIACI</name>
<keyword evidence="1" id="KW-0175">Coiled coil</keyword>
<gene>
    <name evidence="2" type="ORF">CHH57_22180</name>
</gene>
<accession>A0AA91YZ30</accession>
<evidence type="ECO:0000256" key="1">
    <source>
        <dbReference type="SAM" id="Coils"/>
    </source>
</evidence>
<dbReference type="AlphaFoldDB" id="A0AA91YZ30"/>
<evidence type="ECO:0000313" key="3">
    <source>
        <dbReference type="Proteomes" id="UP000216961"/>
    </source>
</evidence>
<dbReference type="Proteomes" id="UP000216961">
    <property type="component" value="Unassembled WGS sequence"/>
</dbReference>
<dbReference type="EMBL" id="NPBQ01000133">
    <property type="protein sequence ID" value="PAD81054.1"/>
    <property type="molecule type" value="Genomic_DNA"/>
</dbReference>
<evidence type="ECO:0000313" key="2">
    <source>
        <dbReference type="EMBL" id="PAD81054.1"/>
    </source>
</evidence>
<comment type="caution">
    <text evidence="2">The sequence shown here is derived from an EMBL/GenBank/DDBJ whole genome shotgun (WGS) entry which is preliminary data.</text>
</comment>
<organism evidence="2 3">
    <name type="scientific">Niallia circulans</name>
    <name type="common">Bacillus circulans</name>
    <dbReference type="NCBI Taxonomy" id="1397"/>
    <lineage>
        <taxon>Bacteria</taxon>
        <taxon>Bacillati</taxon>
        <taxon>Bacillota</taxon>
        <taxon>Bacilli</taxon>
        <taxon>Bacillales</taxon>
        <taxon>Bacillaceae</taxon>
        <taxon>Niallia</taxon>
    </lineage>
</organism>